<dbReference type="PANTHER" id="PTHR22980">
    <property type="entry name" value="CORTISTATIN"/>
    <property type="match status" value="1"/>
</dbReference>
<dbReference type="SUPFAM" id="SSF47113">
    <property type="entry name" value="Histone-fold"/>
    <property type="match status" value="1"/>
</dbReference>
<dbReference type="AlphaFoldDB" id="A0A8S3Z8P2"/>
<comment type="similarity">
    <text evidence="1">Belongs to the TAF9 family. CENP-S/MHF1 subfamily.</text>
</comment>
<dbReference type="Pfam" id="PF15630">
    <property type="entry name" value="CENP-S"/>
    <property type="match status" value="1"/>
</dbReference>
<dbReference type="OrthoDB" id="1872155at2759"/>
<dbReference type="Gene3D" id="1.10.20.10">
    <property type="entry name" value="Histone, subunit A"/>
    <property type="match status" value="1"/>
</dbReference>
<dbReference type="InterPro" id="IPR009072">
    <property type="entry name" value="Histone-fold"/>
</dbReference>
<accession>A0A8S3Z8P2</accession>
<keyword evidence="5" id="KW-0234">DNA repair</keyword>
<sequence>MCIVCDDYQLLYSDLSQVCDSKDADSKMDVDYDTLDKDQRLKASMYLTIKQIAREVEEEMEIPVSAQVLATLSETLARQVEVYASDLEDFAKHARRTNVNTDDVKLLARRNTTLLQHWNSIIDGEKSAQQEHKKEAEGGSKEDTSS</sequence>
<gene>
    <name evidence="7" type="ORF">CUNI_LOCUS9020</name>
</gene>
<dbReference type="GO" id="GO:0046982">
    <property type="term" value="F:protein heterodimerization activity"/>
    <property type="evidence" value="ECO:0007669"/>
    <property type="project" value="InterPro"/>
</dbReference>
<feature type="region of interest" description="Disordered" evidence="6">
    <location>
        <begin position="124"/>
        <end position="146"/>
    </location>
</feature>
<dbReference type="GO" id="GO:0000712">
    <property type="term" value="P:resolution of meiotic recombination intermediates"/>
    <property type="evidence" value="ECO:0007669"/>
    <property type="project" value="TreeGrafter"/>
</dbReference>
<evidence type="ECO:0000256" key="5">
    <source>
        <dbReference type="ARBA" id="ARBA00023204"/>
    </source>
</evidence>
<dbReference type="GO" id="GO:0031297">
    <property type="term" value="P:replication fork processing"/>
    <property type="evidence" value="ECO:0007669"/>
    <property type="project" value="TreeGrafter"/>
</dbReference>
<protein>
    <recommendedName>
        <fullName evidence="2">Centromere protein S</fullName>
    </recommendedName>
</protein>
<keyword evidence="3" id="KW-0227">DNA damage</keyword>
<evidence type="ECO:0000256" key="2">
    <source>
        <dbReference type="ARBA" id="ARBA00016400"/>
    </source>
</evidence>
<evidence type="ECO:0000256" key="1">
    <source>
        <dbReference type="ARBA" id="ARBA00006612"/>
    </source>
</evidence>
<dbReference type="GO" id="GO:0003677">
    <property type="term" value="F:DNA binding"/>
    <property type="evidence" value="ECO:0007669"/>
    <property type="project" value="UniProtKB-KW"/>
</dbReference>
<dbReference type="Proteomes" id="UP000678393">
    <property type="component" value="Unassembled WGS sequence"/>
</dbReference>
<comment type="caution">
    <text evidence="7">The sequence shown here is derived from an EMBL/GenBank/DDBJ whole genome shotgun (WGS) entry which is preliminary data.</text>
</comment>
<organism evidence="7 8">
    <name type="scientific">Candidula unifasciata</name>
    <dbReference type="NCBI Taxonomy" id="100452"/>
    <lineage>
        <taxon>Eukaryota</taxon>
        <taxon>Metazoa</taxon>
        <taxon>Spiralia</taxon>
        <taxon>Lophotrochozoa</taxon>
        <taxon>Mollusca</taxon>
        <taxon>Gastropoda</taxon>
        <taxon>Heterobranchia</taxon>
        <taxon>Euthyneura</taxon>
        <taxon>Panpulmonata</taxon>
        <taxon>Eupulmonata</taxon>
        <taxon>Stylommatophora</taxon>
        <taxon>Helicina</taxon>
        <taxon>Helicoidea</taxon>
        <taxon>Geomitridae</taxon>
        <taxon>Candidula</taxon>
    </lineage>
</organism>
<evidence type="ECO:0000256" key="3">
    <source>
        <dbReference type="ARBA" id="ARBA00022763"/>
    </source>
</evidence>
<evidence type="ECO:0000256" key="6">
    <source>
        <dbReference type="SAM" id="MobiDB-lite"/>
    </source>
</evidence>
<reference evidence="7" key="1">
    <citation type="submission" date="2021-04" db="EMBL/GenBank/DDBJ databases">
        <authorList>
            <consortium name="Molecular Ecology Group"/>
        </authorList>
    </citation>
    <scope>NUCLEOTIDE SEQUENCE</scope>
</reference>
<dbReference type="EMBL" id="CAJHNH020001529">
    <property type="protein sequence ID" value="CAG5123462.1"/>
    <property type="molecule type" value="Genomic_DNA"/>
</dbReference>
<keyword evidence="4" id="KW-0238">DNA-binding</keyword>
<keyword evidence="8" id="KW-1185">Reference proteome</keyword>
<evidence type="ECO:0000313" key="8">
    <source>
        <dbReference type="Proteomes" id="UP000678393"/>
    </source>
</evidence>
<name>A0A8S3Z8P2_9EUPU</name>
<evidence type="ECO:0000313" key="7">
    <source>
        <dbReference type="EMBL" id="CAG5123462.1"/>
    </source>
</evidence>
<proteinExistence type="inferred from homology"/>
<dbReference type="GO" id="GO:0071821">
    <property type="term" value="C:FANCM-MHF complex"/>
    <property type="evidence" value="ECO:0007669"/>
    <property type="project" value="InterPro"/>
</dbReference>
<dbReference type="CDD" id="cd22919">
    <property type="entry name" value="HFD_CENP-S"/>
    <property type="match status" value="1"/>
</dbReference>
<evidence type="ECO:0000256" key="4">
    <source>
        <dbReference type="ARBA" id="ARBA00023125"/>
    </source>
</evidence>
<dbReference type="InterPro" id="IPR029003">
    <property type="entry name" value="CENP-S/Mhf1"/>
</dbReference>
<dbReference type="PANTHER" id="PTHR22980:SF0">
    <property type="entry name" value="CENTROMERE PROTEIN S"/>
    <property type="match status" value="1"/>
</dbReference>
<dbReference type="GO" id="GO:0003682">
    <property type="term" value="F:chromatin binding"/>
    <property type="evidence" value="ECO:0007669"/>
    <property type="project" value="TreeGrafter"/>
</dbReference>
<dbReference type="GO" id="GO:0006281">
    <property type="term" value="P:DNA repair"/>
    <property type="evidence" value="ECO:0007669"/>
    <property type="project" value="UniProtKB-KW"/>
</dbReference>